<dbReference type="InterPro" id="IPR029044">
    <property type="entry name" value="Nucleotide-diphossugar_trans"/>
</dbReference>
<dbReference type="InterPro" id="IPR005835">
    <property type="entry name" value="NTP_transferase_dom"/>
</dbReference>
<dbReference type="SUPFAM" id="SSF53448">
    <property type="entry name" value="Nucleotide-diphospho-sugar transferases"/>
    <property type="match status" value="1"/>
</dbReference>
<evidence type="ECO:0000313" key="3">
    <source>
        <dbReference type="Proteomes" id="UP000218796"/>
    </source>
</evidence>
<dbReference type="Gene3D" id="3.10.450.50">
    <property type="match status" value="1"/>
</dbReference>
<dbReference type="OrthoDB" id="9788272at2"/>
<proteinExistence type="predicted"/>
<keyword evidence="3" id="KW-1185">Reference proteome</keyword>
<dbReference type="EMBL" id="NQMS01000001">
    <property type="protein sequence ID" value="PAV98667.1"/>
    <property type="molecule type" value="Genomic_DNA"/>
</dbReference>
<dbReference type="GO" id="GO:0016779">
    <property type="term" value="F:nucleotidyltransferase activity"/>
    <property type="evidence" value="ECO:0007669"/>
    <property type="project" value="UniProtKB-ARBA"/>
</dbReference>
<comment type="caution">
    <text evidence="2">The sequence shown here is derived from an EMBL/GenBank/DDBJ whole genome shotgun (WGS) entry which is preliminary data.</text>
</comment>
<dbReference type="RefSeq" id="WP_039187635.1">
    <property type="nucleotide sequence ID" value="NZ_CAUEKQ010000002.1"/>
</dbReference>
<dbReference type="SUPFAM" id="SSF54427">
    <property type="entry name" value="NTF2-like"/>
    <property type="match status" value="1"/>
</dbReference>
<evidence type="ECO:0000259" key="1">
    <source>
        <dbReference type="Pfam" id="PF00483"/>
    </source>
</evidence>
<evidence type="ECO:0000313" key="2">
    <source>
        <dbReference type="EMBL" id="PAV98667.1"/>
    </source>
</evidence>
<feature type="domain" description="Nucleotidyl transferase" evidence="1">
    <location>
        <begin position="23"/>
        <end position="191"/>
    </location>
</feature>
<protein>
    <recommendedName>
        <fullName evidence="1">Nucleotidyl transferase domain-containing protein</fullName>
    </recommendedName>
</protein>
<dbReference type="KEGG" id="hpar:AL518_16585"/>
<dbReference type="Pfam" id="PF00483">
    <property type="entry name" value="NTP_transferase"/>
    <property type="match status" value="1"/>
</dbReference>
<gene>
    <name evidence="2" type="ORF">CJD50_04185</name>
</gene>
<organism evidence="2 3">
    <name type="scientific">Hafnia paralvei</name>
    <dbReference type="NCBI Taxonomy" id="546367"/>
    <lineage>
        <taxon>Bacteria</taxon>
        <taxon>Pseudomonadati</taxon>
        <taxon>Pseudomonadota</taxon>
        <taxon>Gammaproteobacteria</taxon>
        <taxon>Enterobacterales</taxon>
        <taxon>Hafniaceae</taxon>
        <taxon>Hafnia</taxon>
    </lineage>
</organism>
<name>A0A2A2MHT0_9GAMM</name>
<accession>A0A2A2MHT0</accession>
<sequence>MITIITPMGGASLYEMSAEFSYPKLLNEVNKKTLFEYSQDIYRSLEEEAQRLFLLPVEQDKSLGLSAIVNIVTDGKGTVIPLHGETQGSLCSCLLSIDNFDAENELIIASADHFINDNAQEIINDFRERKADAGVLTFESLHPKWAYVKKDREGKVVESAEKKAISRDAIAGFFYFRKGSIFIEAAKSVIKKGAVINGEYYISSCLNELVLNGLSVVTRPLADNGYYNFYDNHAIKSFSSRFNSNEYLRHLAVQYIQCLNHHATNKLSDMCHEDVILADAATKMMGKANLKEFYKERLDDHSDTRIDAQRIYSNDNASIIEYVLNLRNMSKKGVDVVEWNSRNKITSVRTYLY</sequence>
<dbReference type="AlphaFoldDB" id="A0A2A2MHT0"/>
<dbReference type="InterPro" id="IPR032710">
    <property type="entry name" value="NTF2-like_dom_sf"/>
</dbReference>
<reference evidence="2 3" key="1">
    <citation type="submission" date="2017-08" db="EMBL/GenBank/DDBJ databases">
        <title>Draft Genome Sequence of Hafnia alvei CITHA-6 Isolated from Raw Bovine Milk.</title>
        <authorList>
            <person name="Culligan E.P."/>
            <person name="Mcsweeney A."/>
            <person name="O'Doherty C."/>
            <person name="Gleeson E."/>
            <person name="O'Riordan D."/>
            <person name="Sleator R.D."/>
        </authorList>
    </citation>
    <scope>NUCLEOTIDE SEQUENCE [LARGE SCALE GENOMIC DNA]</scope>
    <source>
        <strain evidence="2 3">CITHA-6</strain>
    </source>
</reference>
<dbReference type="Proteomes" id="UP000218796">
    <property type="component" value="Unassembled WGS sequence"/>
</dbReference>
<dbReference type="Gene3D" id="3.90.550.10">
    <property type="entry name" value="Spore Coat Polysaccharide Biosynthesis Protein SpsA, Chain A"/>
    <property type="match status" value="1"/>
</dbReference>